<dbReference type="PROSITE" id="PS51459">
    <property type="entry name" value="FIDO"/>
    <property type="match status" value="1"/>
</dbReference>
<evidence type="ECO:0000259" key="3">
    <source>
        <dbReference type="PROSITE" id="PS51459"/>
    </source>
</evidence>
<name>A0ABV6PCY3_9MICC</name>
<gene>
    <name evidence="4" type="ORF">ACFFFR_11410</name>
</gene>
<dbReference type="PANTHER" id="PTHR13504">
    <property type="entry name" value="FIDO DOMAIN-CONTAINING PROTEIN DDB_G0283145"/>
    <property type="match status" value="1"/>
</dbReference>
<dbReference type="Proteomes" id="UP001589862">
    <property type="component" value="Unassembled WGS sequence"/>
</dbReference>
<dbReference type="PANTHER" id="PTHR13504:SF38">
    <property type="entry name" value="FIDO DOMAIN-CONTAINING PROTEIN"/>
    <property type="match status" value="1"/>
</dbReference>
<keyword evidence="1" id="KW-0175">Coiled coil</keyword>
<dbReference type="Gene3D" id="1.10.3290.10">
    <property type="entry name" value="Fido-like domain"/>
    <property type="match status" value="1"/>
</dbReference>
<feature type="coiled-coil region" evidence="1">
    <location>
        <begin position="308"/>
        <end position="335"/>
    </location>
</feature>
<protein>
    <submittedName>
        <fullName evidence="4">Fic family protein</fullName>
    </submittedName>
</protein>
<dbReference type="InterPro" id="IPR036597">
    <property type="entry name" value="Fido-like_dom_sf"/>
</dbReference>
<feature type="region of interest" description="Disordered" evidence="2">
    <location>
        <begin position="425"/>
        <end position="444"/>
    </location>
</feature>
<evidence type="ECO:0000256" key="1">
    <source>
        <dbReference type="SAM" id="Coils"/>
    </source>
</evidence>
<dbReference type="RefSeq" id="WP_377460565.1">
    <property type="nucleotide sequence ID" value="NZ_JBHLUB010000032.1"/>
</dbReference>
<evidence type="ECO:0000313" key="4">
    <source>
        <dbReference type="EMBL" id="MFC0582975.1"/>
    </source>
</evidence>
<dbReference type="Pfam" id="PF02661">
    <property type="entry name" value="Fic"/>
    <property type="match status" value="1"/>
</dbReference>
<dbReference type="InterPro" id="IPR040198">
    <property type="entry name" value="Fido_containing"/>
</dbReference>
<evidence type="ECO:0000313" key="5">
    <source>
        <dbReference type="Proteomes" id="UP001589862"/>
    </source>
</evidence>
<comment type="caution">
    <text evidence="4">The sequence shown here is derived from an EMBL/GenBank/DDBJ whole genome shotgun (WGS) entry which is preliminary data.</text>
</comment>
<proteinExistence type="predicted"/>
<evidence type="ECO:0000256" key="2">
    <source>
        <dbReference type="SAM" id="MobiDB-lite"/>
    </source>
</evidence>
<keyword evidence="5" id="KW-1185">Reference proteome</keyword>
<reference evidence="4 5" key="1">
    <citation type="submission" date="2024-09" db="EMBL/GenBank/DDBJ databases">
        <authorList>
            <person name="Sun Q."/>
            <person name="Mori K."/>
        </authorList>
    </citation>
    <scope>NUCLEOTIDE SEQUENCE [LARGE SCALE GENOMIC DNA]</scope>
    <source>
        <strain evidence="4 5">NCAIM B.02604</strain>
    </source>
</reference>
<accession>A0ABV6PCY3</accession>
<organism evidence="4 5">
    <name type="scientific">Micrococcoides hystricis</name>
    <dbReference type="NCBI Taxonomy" id="1572761"/>
    <lineage>
        <taxon>Bacteria</taxon>
        <taxon>Bacillati</taxon>
        <taxon>Actinomycetota</taxon>
        <taxon>Actinomycetes</taxon>
        <taxon>Micrococcales</taxon>
        <taxon>Micrococcaceae</taxon>
        <taxon>Micrococcoides</taxon>
    </lineage>
</organism>
<dbReference type="InterPro" id="IPR003812">
    <property type="entry name" value="Fido"/>
</dbReference>
<feature type="compositionally biased region" description="Pro residues" evidence="2">
    <location>
        <begin position="435"/>
        <end position="444"/>
    </location>
</feature>
<dbReference type="SUPFAM" id="SSF140931">
    <property type="entry name" value="Fic-like"/>
    <property type="match status" value="1"/>
</dbReference>
<feature type="domain" description="Fido" evidence="3">
    <location>
        <begin position="142"/>
        <end position="294"/>
    </location>
</feature>
<sequence length="444" mass="48513">MSWTAREWTPSDNARRPRDRWHGTYWAYQPFSLTTPEWRIDPAVATEAGRVERRIRNLKFHDAAGKLEAVSRHLLRSEAVSSSYIEGLRSNARNIVIEELKRLEQAAKGTPEAGHPSVAAEVAANIAALTTAVERLGAAESITWADIESLQTELLPHLGSSGIRDRQNWVGGSEMHPGEAEFIPPTEDALIPAIDDLVEFMSGAAVGCLIQAGLVHAQFETLHPFADGNGRIGRALIHTVLVRGGLTESSVLPISQVLLTRSDEYVAGLMAFRGIPHSAELASDAEPLRELSVSEGINSWLRTFIAAADDAVDLASALRDELAEFERDARSMVAAYAEQTGTRIPRSDSTVWKILDVLPKLPALTIDVAAQLTGTSGTSAQNALEYLTEASVLDQRSVGKGKRGFICNDIFDLLNATQRQWASTRFDTRISEPNRPVPSRPAQR</sequence>
<dbReference type="EMBL" id="JBHLUB010000032">
    <property type="protein sequence ID" value="MFC0582975.1"/>
    <property type="molecule type" value="Genomic_DNA"/>
</dbReference>